<name>A0A2G5SJ72_9PELO</name>
<gene>
    <name evidence="3" type="ORF">B9Z55_027088</name>
</gene>
<comment type="caution">
    <text evidence="3">The sequence shown here is derived from an EMBL/GenBank/DDBJ whole genome shotgun (WGS) entry which is preliminary data.</text>
</comment>
<evidence type="ECO:0000313" key="3">
    <source>
        <dbReference type="EMBL" id="PIC14953.1"/>
    </source>
</evidence>
<protein>
    <submittedName>
        <fullName evidence="3">Uncharacterized protein</fullName>
    </submittedName>
</protein>
<accession>A0A2G5SJ72</accession>
<evidence type="ECO:0000259" key="1">
    <source>
        <dbReference type="Pfam" id="PF00646"/>
    </source>
</evidence>
<dbReference type="InterPro" id="IPR001810">
    <property type="entry name" value="F-box_dom"/>
</dbReference>
<dbReference type="PANTHER" id="PTHR22899:SF0">
    <property type="entry name" value="F-BOX ASSOCIATED DOMAIN-CONTAINING PROTEIN-RELATED"/>
    <property type="match status" value="1"/>
</dbReference>
<dbReference type="AlphaFoldDB" id="A0A2G5SJ72"/>
<dbReference type="EMBL" id="PDUG01000007">
    <property type="protein sequence ID" value="PIC14953.1"/>
    <property type="molecule type" value="Genomic_DNA"/>
</dbReference>
<proteinExistence type="predicted"/>
<dbReference type="Pfam" id="PF00646">
    <property type="entry name" value="F-box"/>
    <property type="match status" value="1"/>
</dbReference>
<keyword evidence="4" id="KW-1185">Reference proteome</keyword>
<dbReference type="InterPro" id="IPR012885">
    <property type="entry name" value="F-box_Sdz-33"/>
</dbReference>
<feature type="domain" description="F-box" evidence="1">
    <location>
        <begin position="7"/>
        <end position="48"/>
    </location>
</feature>
<sequence>MKIDIDILSFPDEDLQYAINCMDICDLIAFSLRSKHTKNLVKSSNRKIESSSVYIYENHIRFGITTRISKNSYAHTAMDLFDSYIKLDDRSGVKYWRKEEFTRNNWIAHLLDIFNHQSMIATLAIENVSLSYLDTVKQVIPKCNSLEIRHTCSDDVAKMAFFKLSLIVVQSVKVRKNIFRKDNDISKFLTPNLKYVSFDDPEYPFKLISDDLLTLNSDNLSIEPANITEKELNKFLKLWMKRNHTFYRPKVIELFLKNGTEIDEEEVFKGVKYEAKYDEQRLKRRDGKELDVYIAYNYIKFQFK</sequence>
<feature type="domain" description="Sdz-33 F-box" evidence="2">
    <location>
        <begin position="185"/>
        <end position="243"/>
    </location>
</feature>
<dbReference type="PANTHER" id="PTHR22899">
    <property type="entry name" value="CYCLIN-RELATED F-BOX FAMILY"/>
    <property type="match status" value="1"/>
</dbReference>
<dbReference type="InterPro" id="IPR053222">
    <property type="entry name" value="Zygotic_Embryogenesis-Asso"/>
</dbReference>
<dbReference type="Pfam" id="PF07735">
    <property type="entry name" value="FBA_2"/>
    <property type="match status" value="1"/>
</dbReference>
<evidence type="ECO:0000259" key="2">
    <source>
        <dbReference type="Pfam" id="PF07735"/>
    </source>
</evidence>
<reference evidence="4" key="1">
    <citation type="submission" date="2017-10" db="EMBL/GenBank/DDBJ databases">
        <title>Rapid genome shrinkage in a self-fertile nematode reveals novel sperm competition proteins.</title>
        <authorList>
            <person name="Yin D."/>
            <person name="Schwarz E.M."/>
            <person name="Thomas C.G."/>
            <person name="Felde R.L."/>
            <person name="Korf I.F."/>
            <person name="Cutter A.D."/>
            <person name="Schartner C.M."/>
            <person name="Ralston E.J."/>
            <person name="Meyer B.J."/>
            <person name="Haag E.S."/>
        </authorList>
    </citation>
    <scope>NUCLEOTIDE SEQUENCE [LARGE SCALE GENOMIC DNA]</scope>
    <source>
        <strain evidence="4">JU1422</strain>
    </source>
</reference>
<evidence type="ECO:0000313" key="4">
    <source>
        <dbReference type="Proteomes" id="UP000230233"/>
    </source>
</evidence>
<dbReference type="Proteomes" id="UP000230233">
    <property type="component" value="Unassembled WGS sequence"/>
</dbReference>
<organism evidence="3 4">
    <name type="scientific">Caenorhabditis nigoni</name>
    <dbReference type="NCBI Taxonomy" id="1611254"/>
    <lineage>
        <taxon>Eukaryota</taxon>
        <taxon>Metazoa</taxon>
        <taxon>Ecdysozoa</taxon>
        <taxon>Nematoda</taxon>
        <taxon>Chromadorea</taxon>
        <taxon>Rhabditida</taxon>
        <taxon>Rhabditina</taxon>
        <taxon>Rhabditomorpha</taxon>
        <taxon>Rhabditoidea</taxon>
        <taxon>Rhabditidae</taxon>
        <taxon>Peloderinae</taxon>
        <taxon>Caenorhabditis</taxon>
    </lineage>
</organism>